<dbReference type="KEGG" id="fra:Francci3_4001"/>
<dbReference type="EMBL" id="CP000249">
    <property type="protein sequence ID" value="ABD13351.1"/>
    <property type="molecule type" value="Genomic_DNA"/>
</dbReference>
<evidence type="ECO:0000313" key="2">
    <source>
        <dbReference type="Proteomes" id="UP000001937"/>
    </source>
</evidence>
<proteinExistence type="predicted"/>
<evidence type="ECO:0000313" key="1">
    <source>
        <dbReference type="EMBL" id="ABD13351.1"/>
    </source>
</evidence>
<dbReference type="AlphaFoldDB" id="Q2J5U1"/>
<gene>
    <name evidence="1" type="ordered locus">Francci3_4001</name>
</gene>
<keyword evidence="2" id="KW-1185">Reference proteome</keyword>
<sequence length="98" mass="10139">MGSLPGAPAAAPFYLGDLLAEAADDNPGMTVTTNHPLNLVDGGRDRREFTVAELAGVVDKTAHRLYAAGVRPADQVAVIMTNGFDVVLAYVFGNPVGA</sequence>
<dbReference type="OrthoDB" id="2472181at2"/>
<dbReference type="Proteomes" id="UP000001937">
    <property type="component" value="Chromosome"/>
</dbReference>
<reference evidence="1 2" key="1">
    <citation type="journal article" date="2007" name="Genome Res.">
        <title>Genome characteristics of facultatively symbiotic Frankia sp. strains reflect host range and host plant biogeography.</title>
        <authorList>
            <person name="Normand P."/>
            <person name="Lapierre P."/>
            <person name="Tisa L.S."/>
            <person name="Gogarten J.P."/>
            <person name="Alloisio N."/>
            <person name="Bagnarol E."/>
            <person name="Bassi C.A."/>
            <person name="Berry A.M."/>
            <person name="Bickhart D.M."/>
            <person name="Choisne N."/>
            <person name="Couloux A."/>
            <person name="Cournoyer B."/>
            <person name="Cruveiller S."/>
            <person name="Daubin V."/>
            <person name="Demange N."/>
            <person name="Francino M.P."/>
            <person name="Goltsman E."/>
            <person name="Huang Y."/>
            <person name="Kopp O.R."/>
            <person name="Labarre L."/>
            <person name="Lapidus A."/>
            <person name="Lavire C."/>
            <person name="Marechal J."/>
            <person name="Martinez M."/>
            <person name="Mastronunzio J.E."/>
            <person name="Mullin B.C."/>
            <person name="Niemann J."/>
            <person name="Pujic P."/>
            <person name="Rawnsley T."/>
            <person name="Rouy Z."/>
            <person name="Schenowitz C."/>
            <person name="Sellstedt A."/>
            <person name="Tavares F."/>
            <person name="Tomkins J.P."/>
            <person name="Vallenet D."/>
            <person name="Valverde C."/>
            <person name="Wall L.G."/>
            <person name="Wang Y."/>
            <person name="Medigue C."/>
            <person name="Benson D.R."/>
        </authorList>
    </citation>
    <scope>NUCLEOTIDE SEQUENCE [LARGE SCALE GENOMIC DNA]</scope>
    <source>
        <strain evidence="2">DSM 45818 / CECT 9043 / CcI3</strain>
    </source>
</reference>
<dbReference type="Gene3D" id="3.40.50.980">
    <property type="match status" value="1"/>
</dbReference>
<name>Q2J5U1_FRACC</name>
<accession>Q2J5U1</accession>
<protein>
    <recommendedName>
        <fullName evidence="3">AMP-dependent synthetase/ligase domain-containing protein</fullName>
    </recommendedName>
</protein>
<evidence type="ECO:0008006" key="3">
    <source>
        <dbReference type="Google" id="ProtNLM"/>
    </source>
</evidence>
<dbReference type="RefSeq" id="WP_011438374.1">
    <property type="nucleotide sequence ID" value="NC_007777.1"/>
</dbReference>
<dbReference type="SUPFAM" id="SSF56801">
    <property type="entry name" value="Acetyl-CoA synthetase-like"/>
    <property type="match status" value="1"/>
</dbReference>
<organism evidence="1 2">
    <name type="scientific">Frankia casuarinae (strain DSM 45818 / CECT 9043 / HFP020203 / CcI3)</name>
    <dbReference type="NCBI Taxonomy" id="106370"/>
    <lineage>
        <taxon>Bacteria</taxon>
        <taxon>Bacillati</taxon>
        <taxon>Actinomycetota</taxon>
        <taxon>Actinomycetes</taxon>
        <taxon>Frankiales</taxon>
        <taxon>Frankiaceae</taxon>
        <taxon>Frankia</taxon>
    </lineage>
</organism>
<dbReference type="STRING" id="106370.Francci3_4001"/>
<dbReference type="HOGENOM" id="CLU_2329640_0_0_11"/>